<dbReference type="GO" id="GO:0003681">
    <property type="term" value="F:bent DNA binding"/>
    <property type="evidence" value="ECO:0007669"/>
    <property type="project" value="TreeGrafter"/>
</dbReference>
<dbReference type="AlphaFoldDB" id="A0A1D2MHQ8"/>
<feature type="region of interest" description="Disordered" evidence="11">
    <location>
        <begin position="282"/>
        <end position="382"/>
    </location>
</feature>
<gene>
    <name evidence="12" type="ORF">Ocin01_14196</name>
</gene>
<dbReference type="GO" id="GO:0001006">
    <property type="term" value="F:RNA polymerase III type 3 promoter sequence-specific DNA binding"/>
    <property type="evidence" value="ECO:0007669"/>
    <property type="project" value="TreeGrafter"/>
</dbReference>
<comment type="caution">
    <text evidence="12">The sequence shown here is derived from an EMBL/GenBank/DDBJ whole genome shotgun (WGS) entry which is preliminary data.</text>
</comment>
<name>A0A1D2MHQ8_ORCCI</name>
<evidence type="ECO:0000256" key="3">
    <source>
        <dbReference type="ARBA" id="ARBA00013634"/>
    </source>
</evidence>
<dbReference type="GO" id="GO:0000978">
    <property type="term" value="F:RNA polymerase II cis-regulatory region sequence-specific DNA binding"/>
    <property type="evidence" value="ECO:0007669"/>
    <property type="project" value="TreeGrafter"/>
</dbReference>
<sequence>MENIFFPNARRWIAPSKDLGASTAELKRLVHLNKNSLLIIDPTEGEQNAEHESAMGSNGVDVDKPEYVVNPEEGLDVETQAEILKAKIDKQKENKWAESDDGCEDAVKLVGGSKFFSLREPKPPKKGGRRKAKNFDGEVDEVGNVIDEVEDMYVPGPSRSRNIVYNDTEKTGTNSTLVGLGVASLSGNIYEQFNYVGELNENDPTDDSILGSPHRFGVDENEELNKISRTIPEALEISDNENMEEFEYDNDYCNYANLSGKLEAYLELFDSDEVDSVVEASDVEENACEETNTMNDVDVETPENGLVQDNPSTSIVVKTSTQSRRKKKNKENKSKGVALYDSGKKKESDISRSQNLQLVHVKQQNPPPGTKEDLSSGENKEEESVSNFKRFIDWVFKQTHEKEKERLNVCRPGLMTTLNLRENAVKKLQKNTTAFLASSQGEVFQDDPILKSSSMPLLAPPVVNPSARSLQSLAVFLTHGEDPSCFPWKSVNVQQQINDDFVYDEFVKRMEQQKMDAANPEMKNELVDKEEDFLIQLLIYQATDPEDVLPDEVKLRRRADDEAETVVALGKGCRKLGRRRGMSLEDGDGNAVGGPNRYIEPKLAYELHVLGSQTVGDLMNAIHCENDYVYLQDVPHPNQYVEDPRHYAKKKYPSSMILIHETVYTDPRTSEMEYVSVINEWAKKRPVKRIGPFKRGNLNTKLKDLDLRFGFPYVYIHLSGCEHIFVFTKSRLLHLEDDHLRKNYPKIIGMTKFKNIYCRVDNEYLARWAVVGFKDCPENPMLLCSECVLMYCYDKRKQKRGDFKLYPFTQMANIL</sequence>
<comment type="similarity">
    <text evidence="2">Belongs to the SNAPC3/SRD2 family.</text>
</comment>
<dbReference type="PANTHER" id="PTHR13421:SF16">
    <property type="entry name" value="SNRNA-ACTIVATING PROTEIN COMPLEX SUBUNIT 3"/>
    <property type="match status" value="1"/>
</dbReference>
<dbReference type="GO" id="GO:0042796">
    <property type="term" value="P:snRNA transcription by RNA polymerase III"/>
    <property type="evidence" value="ECO:0007669"/>
    <property type="project" value="TreeGrafter"/>
</dbReference>
<evidence type="ECO:0000256" key="2">
    <source>
        <dbReference type="ARBA" id="ARBA00010410"/>
    </source>
</evidence>
<accession>A0A1D2MHQ8</accession>
<dbReference type="InterPro" id="IPR022042">
    <property type="entry name" value="snRNA-activating_su3"/>
</dbReference>
<dbReference type="GO" id="GO:0019185">
    <property type="term" value="C:snRNA-activating protein complex"/>
    <property type="evidence" value="ECO:0007669"/>
    <property type="project" value="TreeGrafter"/>
</dbReference>
<dbReference type="OrthoDB" id="46583at2759"/>
<dbReference type="Proteomes" id="UP000094527">
    <property type="component" value="Unassembled WGS sequence"/>
</dbReference>
<evidence type="ECO:0000256" key="8">
    <source>
        <dbReference type="ARBA" id="ARBA00025193"/>
    </source>
</evidence>
<feature type="compositionally biased region" description="Basic and acidic residues" evidence="11">
    <location>
        <begin position="370"/>
        <end position="382"/>
    </location>
</feature>
<feature type="compositionally biased region" description="Polar residues" evidence="11">
    <location>
        <begin position="307"/>
        <end position="322"/>
    </location>
</feature>
<dbReference type="STRING" id="48709.A0A1D2MHQ8"/>
<comment type="subunit">
    <text evidence="9">Part of the SNAPc complex composed of 5 subunits: SNAPC1, SNAPC2, SNAPC3, SNAPC4 and SNAPC5. SNAPC3 interacts with SNAPC1.</text>
</comment>
<evidence type="ECO:0000256" key="6">
    <source>
        <dbReference type="ARBA" id="ARBA00023163"/>
    </source>
</evidence>
<evidence type="ECO:0000256" key="1">
    <source>
        <dbReference type="ARBA" id="ARBA00004123"/>
    </source>
</evidence>
<keyword evidence="4" id="KW-0805">Transcription regulation</keyword>
<organism evidence="12 13">
    <name type="scientific">Orchesella cincta</name>
    <name type="common">Springtail</name>
    <name type="synonym">Podura cincta</name>
    <dbReference type="NCBI Taxonomy" id="48709"/>
    <lineage>
        <taxon>Eukaryota</taxon>
        <taxon>Metazoa</taxon>
        <taxon>Ecdysozoa</taxon>
        <taxon>Arthropoda</taxon>
        <taxon>Hexapoda</taxon>
        <taxon>Collembola</taxon>
        <taxon>Entomobryomorpha</taxon>
        <taxon>Entomobryoidea</taxon>
        <taxon>Orchesellidae</taxon>
        <taxon>Orchesellinae</taxon>
        <taxon>Orchesella</taxon>
    </lineage>
</organism>
<keyword evidence="5" id="KW-0238">DNA-binding</keyword>
<evidence type="ECO:0000313" key="13">
    <source>
        <dbReference type="Proteomes" id="UP000094527"/>
    </source>
</evidence>
<evidence type="ECO:0000256" key="7">
    <source>
        <dbReference type="ARBA" id="ARBA00023242"/>
    </source>
</evidence>
<keyword evidence="13" id="KW-1185">Reference proteome</keyword>
<dbReference type="PANTHER" id="PTHR13421">
    <property type="entry name" value="SNRNA-ACTIVATING PROTEIN COMPLEX SUBUNIT 3"/>
    <property type="match status" value="1"/>
</dbReference>
<evidence type="ECO:0000313" key="12">
    <source>
        <dbReference type="EMBL" id="ODM92483.1"/>
    </source>
</evidence>
<evidence type="ECO:0000256" key="11">
    <source>
        <dbReference type="SAM" id="MobiDB-lite"/>
    </source>
</evidence>
<dbReference type="Pfam" id="PF12251">
    <property type="entry name" value="SNAPC3"/>
    <property type="match status" value="1"/>
</dbReference>
<comment type="function">
    <text evidence="8">Part of the SNAPc complex required for the transcription of both RNA polymerase II and III small-nuclear RNA genes. Binds to the proximal sequence element (PSE), a non-TATA-box basal promoter element common to these 2 types of genes. Recruits TBP and BRF2 to the U6 snRNA TATA box.</text>
</comment>
<dbReference type="GO" id="GO:0005634">
    <property type="term" value="C:nucleus"/>
    <property type="evidence" value="ECO:0007669"/>
    <property type="project" value="UniProtKB-SubCell"/>
</dbReference>
<evidence type="ECO:0000256" key="5">
    <source>
        <dbReference type="ARBA" id="ARBA00023125"/>
    </source>
</evidence>
<dbReference type="GO" id="GO:0001046">
    <property type="term" value="F:core promoter sequence-specific DNA binding"/>
    <property type="evidence" value="ECO:0007669"/>
    <property type="project" value="TreeGrafter"/>
</dbReference>
<reference evidence="12 13" key="1">
    <citation type="journal article" date="2016" name="Genome Biol. Evol.">
        <title>Gene Family Evolution Reflects Adaptation to Soil Environmental Stressors in the Genome of the Collembolan Orchesella cincta.</title>
        <authorList>
            <person name="Faddeeva-Vakhrusheva A."/>
            <person name="Derks M.F."/>
            <person name="Anvar S.Y."/>
            <person name="Agamennone V."/>
            <person name="Suring W."/>
            <person name="Smit S."/>
            <person name="van Straalen N.M."/>
            <person name="Roelofs D."/>
        </authorList>
    </citation>
    <scope>NUCLEOTIDE SEQUENCE [LARGE SCALE GENOMIC DNA]</scope>
    <source>
        <tissue evidence="12">Mixed pool</tissue>
    </source>
</reference>
<proteinExistence type="inferred from homology"/>
<comment type="subcellular location">
    <subcellularLocation>
        <location evidence="1">Nucleus</location>
    </subcellularLocation>
</comment>
<dbReference type="EMBL" id="LJIJ01001217">
    <property type="protein sequence ID" value="ODM92483.1"/>
    <property type="molecule type" value="Genomic_DNA"/>
</dbReference>
<protein>
    <recommendedName>
        <fullName evidence="3">snRNA-activating protein complex subunit 3</fullName>
    </recommendedName>
    <alternativeName>
        <fullName evidence="10">Small nuclear RNA-activating complex polypeptide 3</fullName>
    </alternativeName>
</protein>
<keyword evidence="7" id="KW-0539">Nucleus</keyword>
<evidence type="ECO:0000256" key="4">
    <source>
        <dbReference type="ARBA" id="ARBA00023015"/>
    </source>
</evidence>
<evidence type="ECO:0000256" key="9">
    <source>
        <dbReference type="ARBA" id="ARBA00025958"/>
    </source>
</evidence>
<evidence type="ECO:0000256" key="10">
    <source>
        <dbReference type="ARBA" id="ARBA00029606"/>
    </source>
</evidence>
<dbReference type="GO" id="GO:0042795">
    <property type="term" value="P:snRNA transcription by RNA polymerase II"/>
    <property type="evidence" value="ECO:0007669"/>
    <property type="project" value="TreeGrafter"/>
</dbReference>
<keyword evidence="6" id="KW-0804">Transcription</keyword>